<dbReference type="AlphaFoldDB" id="A0A9W9ZCG9"/>
<sequence>MTVVFKHHEQEEIYRLHELSRRIHPKNIVQRYSNTAGSRKEDDIDINRESPENSVESINLLSKAIVNSHRDILYYSALQGDLLSDLRLVSMPEGFRLHLRKTLDISSSHAKFLIAFHELVMTYPRLLKCELPQRFFTKNLKIVKQVCQNESNVWCNLC</sequence>
<keyword evidence="2" id="KW-1185">Reference proteome</keyword>
<accession>A0A9W9ZCG9</accession>
<name>A0A9W9ZCG9_9CNID</name>
<dbReference type="EMBL" id="MU826359">
    <property type="protein sequence ID" value="KAJ7379171.1"/>
    <property type="molecule type" value="Genomic_DNA"/>
</dbReference>
<dbReference type="Proteomes" id="UP001163046">
    <property type="component" value="Unassembled WGS sequence"/>
</dbReference>
<protein>
    <submittedName>
        <fullName evidence="1">Uncharacterized protein</fullName>
    </submittedName>
</protein>
<proteinExistence type="predicted"/>
<comment type="caution">
    <text evidence="1">The sequence shown here is derived from an EMBL/GenBank/DDBJ whole genome shotgun (WGS) entry which is preliminary data.</text>
</comment>
<dbReference type="OrthoDB" id="6012160at2759"/>
<organism evidence="1 2">
    <name type="scientific">Desmophyllum pertusum</name>
    <dbReference type="NCBI Taxonomy" id="174260"/>
    <lineage>
        <taxon>Eukaryota</taxon>
        <taxon>Metazoa</taxon>
        <taxon>Cnidaria</taxon>
        <taxon>Anthozoa</taxon>
        <taxon>Hexacorallia</taxon>
        <taxon>Scleractinia</taxon>
        <taxon>Caryophylliina</taxon>
        <taxon>Caryophylliidae</taxon>
        <taxon>Desmophyllum</taxon>
    </lineage>
</organism>
<evidence type="ECO:0000313" key="2">
    <source>
        <dbReference type="Proteomes" id="UP001163046"/>
    </source>
</evidence>
<gene>
    <name evidence="1" type="ORF">OS493_017669</name>
</gene>
<evidence type="ECO:0000313" key="1">
    <source>
        <dbReference type="EMBL" id="KAJ7379171.1"/>
    </source>
</evidence>
<reference evidence="1" key="1">
    <citation type="submission" date="2023-01" db="EMBL/GenBank/DDBJ databases">
        <title>Genome assembly of the deep-sea coral Lophelia pertusa.</title>
        <authorList>
            <person name="Herrera S."/>
            <person name="Cordes E."/>
        </authorList>
    </citation>
    <scope>NUCLEOTIDE SEQUENCE</scope>
    <source>
        <strain evidence="1">USNM1676648</strain>
        <tissue evidence="1">Polyp</tissue>
    </source>
</reference>